<evidence type="ECO:0000313" key="2">
    <source>
        <dbReference type="EMBL" id="MBI6887207.1"/>
    </source>
</evidence>
<evidence type="ECO:0000313" key="3">
    <source>
        <dbReference type="Proteomes" id="UP000637061"/>
    </source>
</evidence>
<accession>A0A8I1EL91</accession>
<comment type="caution">
    <text evidence="2">The sequence shown here is derived from an EMBL/GenBank/DDBJ whole genome shotgun (WGS) entry which is preliminary data.</text>
</comment>
<dbReference type="EMBL" id="JAEHTE010000046">
    <property type="protein sequence ID" value="MBI6887207.1"/>
    <property type="molecule type" value="Genomic_DNA"/>
</dbReference>
<gene>
    <name evidence="2" type="ORF">JEU22_25220</name>
</gene>
<reference evidence="2" key="1">
    <citation type="submission" date="2020-12" db="EMBL/GenBank/DDBJ databases">
        <title>Enhanced detection system for hospital associated transmission using whole genome sequencing surveillance.</title>
        <authorList>
            <person name="Harrison L.H."/>
            <person name="Van Tyne D."/>
            <person name="Marsh J.W."/>
            <person name="Griffith M.P."/>
            <person name="Snyder D.J."/>
            <person name="Cooper V.S."/>
            <person name="Mustapha M."/>
        </authorList>
    </citation>
    <scope>NUCLEOTIDE SEQUENCE</scope>
    <source>
        <strain evidence="2">PSB00042</strain>
    </source>
</reference>
<name>A0A8I1EL91_PSEPU</name>
<proteinExistence type="predicted"/>
<dbReference type="AlphaFoldDB" id="A0A8I1EL91"/>
<protein>
    <submittedName>
        <fullName evidence="2">Uncharacterized protein</fullName>
    </submittedName>
</protein>
<dbReference type="RefSeq" id="WP_198748117.1">
    <property type="nucleotide sequence ID" value="NZ_JAEHTE010000046.1"/>
</dbReference>
<evidence type="ECO:0000256" key="1">
    <source>
        <dbReference type="SAM" id="MobiDB-lite"/>
    </source>
</evidence>
<dbReference type="Proteomes" id="UP000637061">
    <property type="component" value="Unassembled WGS sequence"/>
</dbReference>
<feature type="region of interest" description="Disordered" evidence="1">
    <location>
        <begin position="128"/>
        <end position="167"/>
    </location>
</feature>
<feature type="compositionally biased region" description="Basic and acidic residues" evidence="1">
    <location>
        <begin position="130"/>
        <end position="150"/>
    </location>
</feature>
<sequence>MTSISGSAAPLPVFRFHKSDWLPKPLTPQEQLAKQRAYKRKVQLEIETLALENARSMLERDLYQAVELEKTDPALAAKLRGRILDRGIGRVVDAGAEEAAQRRKGGNVNDLTDFLHAISAASNAVAGIAHKPDTPVPGERDVTPIERDPDAQWFEQYPTSTEDDTPE</sequence>
<organism evidence="2 3">
    <name type="scientific">Pseudomonas putida</name>
    <name type="common">Arthrobacter siderocapsulatus</name>
    <dbReference type="NCBI Taxonomy" id="303"/>
    <lineage>
        <taxon>Bacteria</taxon>
        <taxon>Pseudomonadati</taxon>
        <taxon>Pseudomonadota</taxon>
        <taxon>Gammaproteobacteria</taxon>
        <taxon>Pseudomonadales</taxon>
        <taxon>Pseudomonadaceae</taxon>
        <taxon>Pseudomonas</taxon>
    </lineage>
</organism>